<dbReference type="Gene3D" id="1.20.5.320">
    <property type="entry name" value="6-Phosphogluconate Dehydrogenase, domain 3"/>
    <property type="match status" value="1"/>
</dbReference>
<comment type="caution">
    <text evidence="2">The sequence shown here is derived from an EMBL/GenBank/DDBJ whole genome shotgun (WGS) entry which is preliminary data.</text>
</comment>
<feature type="region of interest" description="Disordered" evidence="1">
    <location>
        <begin position="75"/>
        <end position="104"/>
    </location>
</feature>
<protein>
    <recommendedName>
        <fullName evidence="4">Collagen-like protein</fullName>
    </recommendedName>
</protein>
<evidence type="ECO:0000313" key="2">
    <source>
        <dbReference type="EMBL" id="CAH8248614.1"/>
    </source>
</evidence>
<dbReference type="EMBL" id="CALYLO010000012">
    <property type="protein sequence ID" value="CAH8248614.1"/>
    <property type="molecule type" value="Genomic_DNA"/>
</dbReference>
<evidence type="ECO:0000313" key="3">
    <source>
        <dbReference type="Proteomes" id="UP001154322"/>
    </source>
</evidence>
<evidence type="ECO:0008006" key="4">
    <source>
        <dbReference type="Google" id="ProtNLM"/>
    </source>
</evidence>
<proteinExistence type="predicted"/>
<name>A0ABM9G9I0_9BACL</name>
<dbReference type="RefSeq" id="WP_213428451.1">
    <property type="nucleotide sequence ID" value="NZ_AP031286.1"/>
</dbReference>
<dbReference type="Proteomes" id="UP001154322">
    <property type="component" value="Unassembled WGS sequence"/>
</dbReference>
<reference evidence="2" key="1">
    <citation type="submission" date="2022-06" db="EMBL/GenBank/DDBJ databases">
        <authorList>
            <person name="Dietemann V."/>
            <person name="Ory F."/>
            <person name="Dainat B."/>
            <person name="Oberhansli S."/>
        </authorList>
    </citation>
    <scope>NUCLEOTIDE SEQUENCE</scope>
    <source>
        <strain evidence="2">Ena-SAMPLE-TAB-26-04-2022-14:26:32:270-5432</strain>
    </source>
</reference>
<sequence>MYTTRNYKEPGGQRWVIGGELALEGEGRITKDGQVVSLGGDASPSPAAPAGLSAYEIAVEQGFEGSIDEWLASLVGPAGEAGRPGEKGEPGAKGPKGEPGYPTKEQWYELLARVAALESAFEAQGGKS</sequence>
<gene>
    <name evidence="2" type="ORF">WJ0W_005798</name>
</gene>
<organism evidence="2 3">
    <name type="scientific">Paenibacillus melissococcoides</name>
    <dbReference type="NCBI Taxonomy" id="2912268"/>
    <lineage>
        <taxon>Bacteria</taxon>
        <taxon>Bacillati</taxon>
        <taxon>Bacillota</taxon>
        <taxon>Bacilli</taxon>
        <taxon>Bacillales</taxon>
        <taxon>Paenibacillaceae</taxon>
        <taxon>Paenibacillus</taxon>
    </lineage>
</organism>
<evidence type="ECO:0000256" key="1">
    <source>
        <dbReference type="SAM" id="MobiDB-lite"/>
    </source>
</evidence>
<keyword evidence="3" id="KW-1185">Reference proteome</keyword>
<accession>A0ABM9G9I0</accession>